<dbReference type="InterPro" id="IPR001170">
    <property type="entry name" value="ANPR/GUC"/>
</dbReference>
<dbReference type="OrthoDB" id="302535at2759"/>
<dbReference type="Proteomes" id="UP000299102">
    <property type="component" value="Unassembled WGS sequence"/>
</dbReference>
<keyword evidence="2" id="KW-0812">Transmembrane</keyword>
<feature type="domain" description="Receptor ligand binding region" evidence="9">
    <location>
        <begin position="175"/>
        <end position="340"/>
    </location>
</feature>
<evidence type="ECO:0000313" key="11">
    <source>
        <dbReference type="Proteomes" id="UP000299102"/>
    </source>
</evidence>
<evidence type="ECO:0000256" key="4">
    <source>
        <dbReference type="ARBA" id="ARBA00022989"/>
    </source>
</evidence>
<dbReference type="EMBL" id="BGZK01000097">
    <property type="protein sequence ID" value="GBP18433.1"/>
    <property type="molecule type" value="Genomic_DNA"/>
</dbReference>
<dbReference type="STRING" id="151549.A0A4C1TWK2"/>
<keyword evidence="3" id="KW-0732">Signal</keyword>
<name>A0A4C1TWK2_EUMVA</name>
<evidence type="ECO:0000313" key="10">
    <source>
        <dbReference type="EMBL" id="GBP18433.1"/>
    </source>
</evidence>
<comment type="caution">
    <text evidence="10">The sequence shown here is derived from an EMBL/GenBank/DDBJ whole genome shotgun (WGS) entry which is preliminary data.</text>
</comment>
<dbReference type="AlphaFoldDB" id="A0A4C1TWK2"/>
<dbReference type="GO" id="GO:0017046">
    <property type="term" value="F:peptide hormone binding"/>
    <property type="evidence" value="ECO:0007669"/>
    <property type="project" value="TreeGrafter"/>
</dbReference>
<evidence type="ECO:0000256" key="7">
    <source>
        <dbReference type="ARBA" id="ARBA00023180"/>
    </source>
</evidence>
<comment type="subcellular location">
    <subcellularLocation>
        <location evidence="1">Membrane</location>
        <topology evidence="1">Single-pass type I membrane protein</topology>
    </subcellularLocation>
</comment>
<sequence length="352" mass="38527">MSAQAVLMRSSKPFMVHILVPGPPGHCRRRRTPLSGRTGAPVPGRGLRRRSGVPVDASSTAAGPRRGGAPVLAPEESGPLALRRPPRGCWRSVDGPGGGGALALRRRPRERWRIVGGPGGGGALALRRWPRGRPRFWCTLAFARGFASVCHTIDFYAVYQQRRRKGKIQPEHGTRIAVVVVCANPGTIRELMLAADELNMVSSGEYVFFNIELFSNLASTSSREPWKVEGDTEERNERAKRAYSAVLTVSCPAPENQEYLDFSDKVVIYYPMVKELAASKYNYTFAKGEAVSTFVAAFYDAVLLYALALNATLSDADPAKPLDGAAVLRQMWNRTFKGITPNAWNLAANSRN</sequence>
<dbReference type="PANTHER" id="PTHR44755:SF11">
    <property type="entry name" value="ATRIAL NATRIURETIC PEPTIDE RECEPTOR 3 ISOFORM X1"/>
    <property type="match status" value="1"/>
</dbReference>
<evidence type="ECO:0000256" key="8">
    <source>
        <dbReference type="SAM" id="MobiDB-lite"/>
    </source>
</evidence>
<keyword evidence="5" id="KW-0472">Membrane</keyword>
<keyword evidence="11" id="KW-1185">Reference proteome</keyword>
<dbReference type="PRINTS" id="PR00255">
    <property type="entry name" value="NATPEPTIDER"/>
</dbReference>
<keyword evidence="7" id="KW-0325">Glycoprotein</keyword>
<dbReference type="InterPro" id="IPR028082">
    <property type="entry name" value="Peripla_BP_I"/>
</dbReference>
<keyword evidence="6 10" id="KW-0675">Receptor</keyword>
<dbReference type="SUPFAM" id="SSF53822">
    <property type="entry name" value="Periplasmic binding protein-like I"/>
    <property type="match status" value="1"/>
</dbReference>
<dbReference type="InterPro" id="IPR001828">
    <property type="entry name" value="ANF_lig-bd_rcpt"/>
</dbReference>
<keyword evidence="4" id="KW-1133">Transmembrane helix</keyword>
<dbReference type="Pfam" id="PF01094">
    <property type="entry name" value="ANF_receptor"/>
    <property type="match status" value="1"/>
</dbReference>
<protein>
    <submittedName>
        <fullName evidence="10">Receptor-type guanylate cyclase gcy-28</fullName>
    </submittedName>
</protein>
<dbReference type="PANTHER" id="PTHR44755">
    <property type="entry name" value="NATRIURETIC PEPTIDE RECEPTOR 3-RELATED"/>
    <property type="match status" value="1"/>
</dbReference>
<dbReference type="Gene3D" id="3.40.50.2300">
    <property type="match status" value="1"/>
</dbReference>
<evidence type="ECO:0000256" key="1">
    <source>
        <dbReference type="ARBA" id="ARBA00004479"/>
    </source>
</evidence>
<dbReference type="GO" id="GO:0007165">
    <property type="term" value="P:signal transduction"/>
    <property type="evidence" value="ECO:0007669"/>
    <property type="project" value="TreeGrafter"/>
</dbReference>
<evidence type="ECO:0000256" key="2">
    <source>
        <dbReference type="ARBA" id="ARBA00022692"/>
    </source>
</evidence>
<dbReference type="InterPro" id="IPR052612">
    <property type="entry name" value="ANP_Clearance_Receptor"/>
</dbReference>
<dbReference type="GO" id="GO:0038023">
    <property type="term" value="F:signaling receptor activity"/>
    <property type="evidence" value="ECO:0007669"/>
    <property type="project" value="TreeGrafter"/>
</dbReference>
<accession>A0A4C1TWK2</accession>
<proteinExistence type="predicted"/>
<evidence type="ECO:0000256" key="5">
    <source>
        <dbReference type="ARBA" id="ARBA00023136"/>
    </source>
</evidence>
<feature type="region of interest" description="Disordered" evidence="8">
    <location>
        <begin position="22"/>
        <end position="78"/>
    </location>
</feature>
<organism evidence="10 11">
    <name type="scientific">Eumeta variegata</name>
    <name type="common">Bagworm moth</name>
    <name type="synonym">Eumeta japonica</name>
    <dbReference type="NCBI Taxonomy" id="151549"/>
    <lineage>
        <taxon>Eukaryota</taxon>
        <taxon>Metazoa</taxon>
        <taxon>Ecdysozoa</taxon>
        <taxon>Arthropoda</taxon>
        <taxon>Hexapoda</taxon>
        <taxon>Insecta</taxon>
        <taxon>Pterygota</taxon>
        <taxon>Neoptera</taxon>
        <taxon>Endopterygota</taxon>
        <taxon>Lepidoptera</taxon>
        <taxon>Glossata</taxon>
        <taxon>Ditrysia</taxon>
        <taxon>Tineoidea</taxon>
        <taxon>Psychidae</taxon>
        <taxon>Oiketicinae</taxon>
        <taxon>Eumeta</taxon>
    </lineage>
</organism>
<dbReference type="GO" id="GO:0016020">
    <property type="term" value="C:membrane"/>
    <property type="evidence" value="ECO:0007669"/>
    <property type="project" value="UniProtKB-SubCell"/>
</dbReference>
<gene>
    <name evidence="10" type="primary">gcy-28</name>
    <name evidence="10" type="ORF">EVAR_93835_1</name>
</gene>
<evidence type="ECO:0000259" key="9">
    <source>
        <dbReference type="Pfam" id="PF01094"/>
    </source>
</evidence>
<reference evidence="10 11" key="1">
    <citation type="journal article" date="2019" name="Commun. Biol.">
        <title>The bagworm genome reveals a unique fibroin gene that provides high tensile strength.</title>
        <authorList>
            <person name="Kono N."/>
            <person name="Nakamura H."/>
            <person name="Ohtoshi R."/>
            <person name="Tomita M."/>
            <person name="Numata K."/>
            <person name="Arakawa K."/>
        </authorList>
    </citation>
    <scope>NUCLEOTIDE SEQUENCE [LARGE SCALE GENOMIC DNA]</scope>
</reference>
<evidence type="ECO:0000256" key="6">
    <source>
        <dbReference type="ARBA" id="ARBA00023170"/>
    </source>
</evidence>
<evidence type="ECO:0000256" key="3">
    <source>
        <dbReference type="ARBA" id="ARBA00022729"/>
    </source>
</evidence>